<dbReference type="AntiFam" id="ANF00095">
    <property type="entry name" value="Shadow ORF (opposite ABC transporters)"/>
</dbReference>
<keyword evidence="2" id="KW-1185">Reference proteome</keyword>
<dbReference type="AlphaFoldDB" id="A0A9P6YH45"/>
<reference evidence="1 2" key="1">
    <citation type="journal article" date="2020" name="Microb. Genom.">
        <title>Genetic diversity of clinical and environmental Mucorales isolates obtained from an investigation of mucormycosis cases among solid organ transplant recipients.</title>
        <authorList>
            <person name="Nguyen M.H."/>
            <person name="Kaul D."/>
            <person name="Muto C."/>
            <person name="Cheng S.J."/>
            <person name="Richter R.A."/>
            <person name="Bruno V.M."/>
            <person name="Liu G."/>
            <person name="Beyhan S."/>
            <person name="Sundermann A.J."/>
            <person name="Mounaud S."/>
            <person name="Pasculle A.W."/>
            <person name="Nierman W.C."/>
            <person name="Driscoll E."/>
            <person name="Cumbie R."/>
            <person name="Clancy C.J."/>
            <person name="Dupont C.L."/>
        </authorList>
    </citation>
    <scope>NUCLEOTIDE SEQUENCE [LARGE SCALE GENOMIC DNA]</scope>
    <source>
        <strain evidence="1 2">GL24</strain>
    </source>
</reference>
<comment type="caution">
    <text evidence="1">The sequence shown here is derived from an EMBL/GenBank/DDBJ whole genome shotgun (WGS) entry which is preliminary data.</text>
</comment>
<dbReference type="EMBL" id="JAANIU010005331">
    <property type="protein sequence ID" value="KAG1548304.1"/>
    <property type="molecule type" value="Genomic_DNA"/>
</dbReference>
<dbReference type="Proteomes" id="UP000740926">
    <property type="component" value="Unassembled WGS sequence"/>
</dbReference>
<evidence type="ECO:0000313" key="2">
    <source>
        <dbReference type="Proteomes" id="UP000740926"/>
    </source>
</evidence>
<gene>
    <name evidence="1" type="ORF">G6F50_013466</name>
</gene>
<protein>
    <submittedName>
        <fullName evidence="1">Uncharacterized protein</fullName>
    </submittedName>
</protein>
<name>A0A9P6YH45_9FUNG</name>
<organism evidence="1 2">
    <name type="scientific">Rhizopus delemar</name>
    <dbReference type="NCBI Taxonomy" id="936053"/>
    <lineage>
        <taxon>Eukaryota</taxon>
        <taxon>Fungi</taxon>
        <taxon>Fungi incertae sedis</taxon>
        <taxon>Mucoromycota</taxon>
        <taxon>Mucoromycotina</taxon>
        <taxon>Mucoromycetes</taxon>
        <taxon>Mucorales</taxon>
        <taxon>Mucorineae</taxon>
        <taxon>Rhizopodaceae</taxon>
        <taxon>Rhizopus</taxon>
    </lineage>
</organism>
<accession>A0A9P6YH45</accession>
<proteinExistence type="predicted"/>
<evidence type="ECO:0000313" key="1">
    <source>
        <dbReference type="EMBL" id="KAG1548304.1"/>
    </source>
</evidence>
<dbReference type="AntiFam" id="ANF00142">
    <property type="entry name" value="Shadow ORF (opposite yadG)"/>
</dbReference>
<sequence>MQELPQQRVLAGLQRLGRALEHDAAIGDGDHLVADRQGLVHVVADDDAGQAQAVVEALDQAHDHPRGDRVEPGQRLVVDHQRRVQGQRAGQCHAARHAAGQLARPRIGGGEQAHRMQLHLHQLAQYGGRLAGVRAQRQRHVLGHGEVGQQAIALQQHAHALAHFQQRAAVVRDRPAEQGDVAGDRAQFAGQCRQQGRLAAAGRTQYGGDAALGHLQRHIAQDRAPAPVDADVG</sequence>